<dbReference type="RefSeq" id="WP_146813726.1">
    <property type="nucleotide sequence ID" value="NZ_BJYA01000001.1"/>
</dbReference>
<reference evidence="2 3" key="1">
    <citation type="submission" date="2019-07" db="EMBL/GenBank/DDBJ databases">
        <title>Whole genome shotgun sequence of Alkalibacillus haloalkaliphilus NBRC 103110.</title>
        <authorList>
            <person name="Hosoyama A."/>
            <person name="Uohara A."/>
            <person name="Ohji S."/>
            <person name="Ichikawa N."/>
        </authorList>
    </citation>
    <scope>NUCLEOTIDE SEQUENCE [LARGE SCALE GENOMIC DNA]</scope>
    <source>
        <strain evidence="2 3">NBRC 103110</strain>
    </source>
</reference>
<comment type="caution">
    <text evidence="2">The sequence shown here is derived from an EMBL/GenBank/DDBJ whole genome shotgun (WGS) entry which is preliminary data.</text>
</comment>
<feature type="transmembrane region" description="Helical" evidence="1">
    <location>
        <begin position="40"/>
        <end position="59"/>
    </location>
</feature>
<proteinExistence type="predicted"/>
<name>A0A511W0G6_9BACI</name>
<accession>A0A511W0G6</accession>
<evidence type="ECO:0000256" key="1">
    <source>
        <dbReference type="SAM" id="Phobius"/>
    </source>
</evidence>
<sequence length="66" mass="7402">MSRKQVVLLYLFWILLFPTIIIGFRVVVDWSVGNLDPIMSYIPVWLGIATGGILAGLFVHSIKKAN</sequence>
<dbReference type="EMBL" id="BJYA01000001">
    <property type="protein sequence ID" value="GEN44555.1"/>
    <property type="molecule type" value="Genomic_DNA"/>
</dbReference>
<protein>
    <submittedName>
        <fullName evidence="2">Uncharacterized protein</fullName>
    </submittedName>
</protein>
<keyword evidence="3" id="KW-1185">Reference proteome</keyword>
<dbReference type="Proteomes" id="UP000321440">
    <property type="component" value="Unassembled WGS sequence"/>
</dbReference>
<keyword evidence="1" id="KW-0472">Membrane</keyword>
<keyword evidence="1" id="KW-0812">Transmembrane</keyword>
<evidence type="ECO:0000313" key="2">
    <source>
        <dbReference type="EMBL" id="GEN44555.1"/>
    </source>
</evidence>
<organism evidence="2 3">
    <name type="scientific">Alkalibacillus haloalkaliphilus</name>
    <dbReference type="NCBI Taxonomy" id="94136"/>
    <lineage>
        <taxon>Bacteria</taxon>
        <taxon>Bacillati</taxon>
        <taxon>Bacillota</taxon>
        <taxon>Bacilli</taxon>
        <taxon>Bacillales</taxon>
        <taxon>Bacillaceae</taxon>
        <taxon>Alkalibacillus</taxon>
    </lineage>
</organism>
<dbReference type="AlphaFoldDB" id="A0A511W0G6"/>
<keyword evidence="1" id="KW-1133">Transmembrane helix</keyword>
<feature type="transmembrane region" description="Helical" evidence="1">
    <location>
        <begin position="7"/>
        <end position="28"/>
    </location>
</feature>
<gene>
    <name evidence="2" type="ORF">AHA02nite_03310</name>
</gene>
<evidence type="ECO:0000313" key="3">
    <source>
        <dbReference type="Proteomes" id="UP000321440"/>
    </source>
</evidence>